<gene>
    <name evidence="2" type="ORF">DB32_008033</name>
</gene>
<dbReference type="Proteomes" id="UP000034883">
    <property type="component" value="Chromosome"/>
</dbReference>
<dbReference type="EMBL" id="CP011125">
    <property type="protein sequence ID" value="AKF10884.1"/>
    <property type="molecule type" value="Genomic_DNA"/>
</dbReference>
<name>A0A0F6SHR1_9BACT</name>
<dbReference type="KEGG" id="samy:DB32_008033"/>
<protein>
    <submittedName>
        <fullName evidence="2">Uncharacterized protein</fullName>
    </submittedName>
</protein>
<keyword evidence="3" id="KW-1185">Reference proteome</keyword>
<evidence type="ECO:0000313" key="2">
    <source>
        <dbReference type="EMBL" id="AKF10884.1"/>
    </source>
</evidence>
<feature type="compositionally biased region" description="Basic and acidic residues" evidence="1">
    <location>
        <begin position="12"/>
        <end position="24"/>
    </location>
</feature>
<evidence type="ECO:0000313" key="3">
    <source>
        <dbReference type="Proteomes" id="UP000034883"/>
    </source>
</evidence>
<organism evidence="2 3">
    <name type="scientific">Sandaracinus amylolyticus</name>
    <dbReference type="NCBI Taxonomy" id="927083"/>
    <lineage>
        <taxon>Bacteria</taxon>
        <taxon>Pseudomonadati</taxon>
        <taxon>Myxococcota</taxon>
        <taxon>Polyangia</taxon>
        <taxon>Polyangiales</taxon>
        <taxon>Sandaracinaceae</taxon>
        <taxon>Sandaracinus</taxon>
    </lineage>
</organism>
<evidence type="ECO:0000256" key="1">
    <source>
        <dbReference type="SAM" id="MobiDB-lite"/>
    </source>
</evidence>
<feature type="region of interest" description="Disordered" evidence="1">
    <location>
        <begin position="1"/>
        <end position="30"/>
    </location>
</feature>
<dbReference type="STRING" id="927083.DB32_008033"/>
<dbReference type="AlphaFoldDB" id="A0A0F6SHR1"/>
<proteinExistence type="predicted"/>
<reference evidence="2 3" key="1">
    <citation type="submission" date="2015-03" db="EMBL/GenBank/DDBJ databases">
        <title>Genome assembly of Sandaracinus amylolyticus DSM 53668.</title>
        <authorList>
            <person name="Sharma G."/>
            <person name="Subramanian S."/>
        </authorList>
    </citation>
    <scope>NUCLEOTIDE SEQUENCE [LARGE SCALE GENOMIC DNA]</scope>
    <source>
        <strain evidence="2 3">DSM 53668</strain>
    </source>
</reference>
<sequence length="50" mass="5719">MLECSSRRSRTGAREARGREDRRASRCARPVSRHRGFVGCCGNSRKMHAR</sequence>
<accession>A0A0F6SHR1</accession>